<feature type="region of interest" description="Disordered" evidence="1">
    <location>
        <begin position="64"/>
        <end position="88"/>
    </location>
</feature>
<feature type="region of interest" description="Disordered" evidence="1">
    <location>
        <begin position="1"/>
        <end position="32"/>
    </location>
</feature>
<protein>
    <submittedName>
        <fullName evidence="2">Uncharacterized protein</fullName>
    </submittedName>
</protein>
<reference evidence="2" key="1">
    <citation type="submission" date="2021-05" db="EMBL/GenBank/DDBJ databases">
        <title>The genome of the haptophyte Pavlova lutheri (Diacronema luteri, Pavlovales) - a model for lipid biosynthesis in eukaryotic algae.</title>
        <authorList>
            <person name="Hulatt C.J."/>
            <person name="Posewitz M.C."/>
        </authorList>
    </citation>
    <scope>NUCLEOTIDE SEQUENCE</scope>
    <source>
        <strain evidence="2">NIVA-4/92</strain>
    </source>
</reference>
<organism evidence="2 3">
    <name type="scientific">Diacronema lutheri</name>
    <name type="common">Unicellular marine alga</name>
    <name type="synonym">Monochrysis lutheri</name>
    <dbReference type="NCBI Taxonomy" id="2081491"/>
    <lineage>
        <taxon>Eukaryota</taxon>
        <taxon>Haptista</taxon>
        <taxon>Haptophyta</taxon>
        <taxon>Pavlovophyceae</taxon>
        <taxon>Pavlovales</taxon>
        <taxon>Pavlovaceae</taxon>
        <taxon>Diacronema</taxon>
    </lineage>
</organism>
<evidence type="ECO:0000313" key="2">
    <source>
        <dbReference type="EMBL" id="KAG8470125.1"/>
    </source>
</evidence>
<name>A0A8J5Y2D0_DIALT</name>
<evidence type="ECO:0000313" key="3">
    <source>
        <dbReference type="Proteomes" id="UP000751190"/>
    </source>
</evidence>
<dbReference type="AlphaFoldDB" id="A0A8J5Y2D0"/>
<keyword evidence="3" id="KW-1185">Reference proteome</keyword>
<dbReference type="EMBL" id="JAGTXO010000001">
    <property type="protein sequence ID" value="KAG8470125.1"/>
    <property type="molecule type" value="Genomic_DNA"/>
</dbReference>
<accession>A0A8J5Y2D0</accession>
<dbReference type="Proteomes" id="UP000751190">
    <property type="component" value="Unassembled WGS sequence"/>
</dbReference>
<feature type="region of interest" description="Disordered" evidence="1">
    <location>
        <begin position="103"/>
        <end position="126"/>
    </location>
</feature>
<proteinExistence type="predicted"/>
<gene>
    <name evidence="2" type="ORF">KFE25_008546</name>
</gene>
<comment type="caution">
    <text evidence="2">The sequence shown here is derived from an EMBL/GenBank/DDBJ whole genome shotgun (WGS) entry which is preliminary data.</text>
</comment>
<evidence type="ECO:0000256" key="1">
    <source>
        <dbReference type="SAM" id="MobiDB-lite"/>
    </source>
</evidence>
<sequence>MARRRPNEGREGGLPPHASKAKRKRGAALAPLELEKQRAAALLAQTLSLEDERQRAADERKLLAQRAEEEARHQREQRGALKLGAKRARQADLRAAARQLIAKRESKINGHRGAGPSAVAAEKPPRAARAAAKMGGVSFDPDVRVCPS</sequence>
<feature type="compositionally biased region" description="Basic and acidic residues" evidence="1">
    <location>
        <begin position="64"/>
        <end position="79"/>
    </location>
</feature>
<feature type="compositionally biased region" description="Basic and acidic residues" evidence="1">
    <location>
        <begin position="1"/>
        <end position="11"/>
    </location>
</feature>